<gene>
    <name evidence="2" type="ORF">QCN29_08230</name>
</gene>
<reference evidence="2 3" key="1">
    <citation type="submission" date="2023-04" db="EMBL/GenBank/DDBJ databases">
        <title>Streptomyces chengmaiensis sp. nov. isolated from the stem of mangrove plant in Hainan.</title>
        <authorList>
            <person name="Huang X."/>
            <person name="Zhou S."/>
            <person name="Chu X."/>
            <person name="Xie Y."/>
            <person name="Lin Y."/>
        </authorList>
    </citation>
    <scope>NUCLEOTIDE SEQUENCE [LARGE SCALE GENOMIC DNA]</scope>
    <source>
        <strain evidence="2 3">HNM0663</strain>
    </source>
</reference>
<evidence type="ECO:0000256" key="1">
    <source>
        <dbReference type="ARBA" id="ARBA00022649"/>
    </source>
</evidence>
<dbReference type="Proteomes" id="UP001223144">
    <property type="component" value="Unassembled WGS sequence"/>
</dbReference>
<protein>
    <submittedName>
        <fullName evidence="2">Type II toxin-antitoxin system RelE/ParE family toxin</fullName>
    </submittedName>
</protein>
<evidence type="ECO:0000313" key="2">
    <source>
        <dbReference type="EMBL" id="MDH2388775.1"/>
    </source>
</evidence>
<evidence type="ECO:0000313" key="3">
    <source>
        <dbReference type="Proteomes" id="UP001223144"/>
    </source>
</evidence>
<keyword evidence="1" id="KW-1277">Toxin-antitoxin system</keyword>
<dbReference type="InterPro" id="IPR035093">
    <property type="entry name" value="RelE/ParE_toxin_dom_sf"/>
</dbReference>
<comment type="caution">
    <text evidence="2">The sequence shown here is derived from an EMBL/GenBank/DDBJ whole genome shotgun (WGS) entry which is preliminary data.</text>
</comment>
<dbReference type="RefSeq" id="WP_279927116.1">
    <property type="nucleotide sequence ID" value="NZ_JARWBG010000006.1"/>
</dbReference>
<dbReference type="Gene3D" id="3.30.2310.20">
    <property type="entry name" value="RelE-like"/>
    <property type="match status" value="1"/>
</dbReference>
<proteinExistence type="predicted"/>
<dbReference type="Pfam" id="PF05016">
    <property type="entry name" value="ParE_toxin"/>
    <property type="match status" value="1"/>
</dbReference>
<dbReference type="SUPFAM" id="SSF143011">
    <property type="entry name" value="RelE-like"/>
    <property type="match status" value="1"/>
</dbReference>
<dbReference type="InterPro" id="IPR007712">
    <property type="entry name" value="RelE/ParE_toxin"/>
</dbReference>
<name>A0ABT6HJJ6_9ACTN</name>
<accession>A0ABT6HJJ6</accession>
<keyword evidence="3" id="KW-1185">Reference proteome</keyword>
<organism evidence="2 3">
    <name type="scientific">Streptomyces chengmaiensis</name>
    <dbReference type="NCBI Taxonomy" id="3040919"/>
    <lineage>
        <taxon>Bacteria</taxon>
        <taxon>Bacillati</taxon>
        <taxon>Actinomycetota</taxon>
        <taxon>Actinomycetes</taxon>
        <taxon>Kitasatosporales</taxon>
        <taxon>Streptomycetaceae</taxon>
        <taxon>Streptomyces</taxon>
    </lineage>
</organism>
<dbReference type="EMBL" id="JARWBG010000006">
    <property type="protein sequence ID" value="MDH2388775.1"/>
    <property type="molecule type" value="Genomic_DNA"/>
</dbReference>
<sequence length="69" mass="7785">MTQLRRTDRQGVDQVLDAISLLRADPRPQGARPYGSGFLRIHVGRYRVLYHVRDGSPVVISVEMVGRVP</sequence>